<name>A0A1Y1QFJ6_9GAMM</name>
<dbReference type="EMBL" id="MTEJ01000345">
    <property type="protein sequence ID" value="OQX04335.1"/>
    <property type="molecule type" value="Genomic_DNA"/>
</dbReference>
<organism evidence="3 4">
    <name type="scientific">Thiothrix lacustris</name>
    <dbReference type="NCBI Taxonomy" id="525917"/>
    <lineage>
        <taxon>Bacteria</taxon>
        <taxon>Pseudomonadati</taxon>
        <taxon>Pseudomonadota</taxon>
        <taxon>Gammaproteobacteria</taxon>
        <taxon>Thiotrichales</taxon>
        <taxon>Thiotrichaceae</taxon>
        <taxon>Thiothrix</taxon>
    </lineage>
</organism>
<dbReference type="Pfam" id="PF01965">
    <property type="entry name" value="DJ-1_PfpI"/>
    <property type="match status" value="1"/>
</dbReference>
<comment type="caution">
    <text evidence="3">The sequence shown here is derived from an EMBL/GenBank/DDBJ whole genome shotgun (WGS) entry which is preliminary data.</text>
</comment>
<feature type="compositionally biased region" description="Low complexity" evidence="1">
    <location>
        <begin position="18"/>
        <end position="30"/>
    </location>
</feature>
<dbReference type="Proteomes" id="UP000192491">
    <property type="component" value="Unassembled WGS sequence"/>
</dbReference>
<accession>A0A1Y1QFJ6</accession>
<dbReference type="InterPro" id="IPR002818">
    <property type="entry name" value="DJ-1/PfpI"/>
</dbReference>
<evidence type="ECO:0000256" key="1">
    <source>
        <dbReference type="SAM" id="MobiDB-lite"/>
    </source>
</evidence>
<dbReference type="InterPro" id="IPR052158">
    <property type="entry name" value="INH-QAR"/>
</dbReference>
<dbReference type="InterPro" id="IPR029062">
    <property type="entry name" value="Class_I_gatase-like"/>
</dbReference>
<gene>
    <name evidence="3" type="ORF">BWK73_36520</name>
</gene>
<dbReference type="PANTHER" id="PTHR43130:SF2">
    <property type="entry name" value="DJ-1_PFPI DOMAIN-CONTAINING PROTEIN"/>
    <property type="match status" value="1"/>
</dbReference>
<reference evidence="3 4" key="1">
    <citation type="submission" date="2017-01" db="EMBL/GenBank/DDBJ databases">
        <title>Novel large sulfur bacteria in the metagenomes of groundwater-fed chemosynthetic microbial mats in the Lake Huron basin.</title>
        <authorList>
            <person name="Sharrar A.M."/>
            <person name="Flood B.E."/>
            <person name="Bailey J.V."/>
            <person name="Jones D.S."/>
            <person name="Biddanda B."/>
            <person name="Ruberg S.A."/>
            <person name="Marcus D.N."/>
            <person name="Dick G.J."/>
        </authorList>
    </citation>
    <scope>NUCLEOTIDE SEQUENCE [LARGE SCALE GENOMIC DNA]</scope>
    <source>
        <strain evidence="3">A8</strain>
    </source>
</reference>
<feature type="domain" description="DJ-1/PfpI" evidence="2">
    <location>
        <begin position="51"/>
        <end position="213"/>
    </location>
</feature>
<feature type="region of interest" description="Disordered" evidence="1">
    <location>
        <begin position="17"/>
        <end position="44"/>
    </location>
</feature>
<protein>
    <submittedName>
        <fullName evidence="3">Thiamine biosynthesis protein ThiJ</fullName>
    </submittedName>
</protein>
<dbReference type="PANTHER" id="PTHR43130">
    <property type="entry name" value="ARAC-FAMILY TRANSCRIPTIONAL REGULATOR"/>
    <property type="match status" value="1"/>
</dbReference>
<dbReference type="GO" id="GO:0006355">
    <property type="term" value="P:regulation of DNA-templated transcription"/>
    <property type="evidence" value="ECO:0007669"/>
    <property type="project" value="TreeGrafter"/>
</dbReference>
<evidence type="ECO:0000259" key="2">
    <source>
        <dbReference type="Pfam" id="PF01965"/>
    </source>
</evidence>
<dbReference type="Gene3D" id="3.40.50.880">
    <property type="match status" value="1"/>
</dbReference>
<evidence type="ECO:0000313" key="4">
    <source>
        <dbReference type="Proteomes" id="UP000192491"/>
    </source>
</evidence>
<proteinExistence type="predicted"/>
<evidence type="ECO:0000313" key="3">
    <source>
        <dbReference type="EMBL" id="OQX04335.1"/>
    </source>
</evidence>
<dbReference type="SUPFAM" id="SSF52317">
    <property type="entry name" value="Class I glutamine amidotransferase-like"/>
    <property type="match status" value="1"/>
</dbReference>
<dbReference type="CDD" id="cd03139">
    <property type="entry name" value="GATase1_PfpI_2"/>
    <property type="match status" value="1"/>
</dbReference>
<sequence>MLLAGISSRLLAADADKATPATTPATATAKTDAKPEHDMSMMPPEWTKPDQIAMLLYPEFTALDLIGPQYMLGGLMGATVHLVSSSLEPVTSDTKVTIVPTATYDDVPKDLTVLFIPGGGESVIKALGDEKLMAFVRDRGSRAKFVTSTCTGSLILAGAGLLEGYKATSHWVARDALVAGGAIPVNQRVVRDRNRITGAGVTAGIDLGLTVIAELRDPFYAQNIQLLAEYAPEPPFNAGTPETAPKEAVEMMSAMFVGYSDKAQAAIKKALG</sequence>
<dbReference type="AlphaFoldDB" id="A0A1Y1QFJ6"/>